<organism evidence="1 2">
    <name type="scientific">Melastoma candidum</name>
    <dbReference type="NCBI Taxonomy" id="119954"/>
    <lineage>
        <taxon>Eukaryota</taxon>
        <taxon>Viridiplantae</taxon>
        <taxon>Streptophyta</taxon>
        <taxon>Embryophyta</taxon>
        <taxon>Tracheophyta</taxon>
        <taxon>Spermatophyta</taxon>
        <taxon>Magnoliopsida</taxon>
        <taxon>eudicotyledons</taxon>
        <taxon>Gunneridae</taxon>
        <taxon>Pentapetalae</taxon>
        <taxon>rosids</taxon>
        <taxon>malvids</taxon>
        <taxon>Myrtales</taxon>
        <taxon>Melastomataceae</taxon>
        <taxon>Melastomatoideae</taxon>
        <taxon>Melastomateae</taxon>
        <taxon>Melastoma</taxon>
    </lineage>
</organism>
<gene>
    <name evidence="1" type="ORF">MLD38_005148</name>
</gene>
<accession>A0ACB9SB84</accession>
<sequence>MEKPLSRPRSHSGRLKPHRNPPPPPPQPKALYDDVFGGPPRYGLPVLSPRTEDYLEIFGGFHVPSRACFRIPVLDLPLVVGDDVLVDVRAGGFDYSEVFGRGEGGDVGLLEFEVVSRSDNVGGSSYGDVGFDDDDDDDDAWSSLRCLAGMCVGDGYMDKRYGLGGTDTCSGLRTPEACPSKDSEFCGHERTFSNGNPMSVDGEIEYKMSFHKANHGPVPFDGVRHTSEIQSIPGCPYVVSEIPGITTTVNPPHQSKRRTSNSDTCVNHGMERVEGKEQKKVFSPSSTATSQRKSNDPDSIRQKQFGRVKSYPSFVTISEISLRTAPSNLPPPSRPPPAFDIESSDTRGSTSSWKKNSPECDSLPDCFDVEVDGGSSAAAMRETMDKAESLLKSVKESTKRQKDCLLGSEMSGSKSDANSMTKKGSLFANSTVSLKDDRVQYYSHTVNNGAQRSMTDKNRNIAGENLDEVMKGKVVEGAVRSEDIRRKKEGSTVHSVFVGDDRTCGACEPTEGYDFFAVSKNSDRGRGIRGGIFGKDVSDTKVNGLKLSGWNEARNVKEKQVENKGLMIREKEQGINVMEVSERKDLGKIEVIEKHRDPKHAGKAPMTETQIMETQIMETRSGRSDTVVENQGGLDAAEGYVGLFDSVDRQSLEDSTSHEDLMVSESNVLFQVHESLLSEKTLKVVIDKEEYEQGPGADVQQSVMQSEEKMTSGSYGSAKEIFHYVENDVRKEDLAELVQSNDRLPAVFEQQKVKVLQAEHYPKESSDLEGACASAKQHNKIKIQNSEGGDIEANQQNEQTKLKEDKNGKEVPLNWTIEQKEDDSRRVNFTGKKEMEKMLKTSPLLEDKKIMNAGYQVEEGDKEADDATNLEDVGNSPSESCRDSSSNLAAPEQGTMDGSLKVTEMYAHANESLSLSNDKGNTLEHENAGQHEAANESDDDIEWEIIDEGLCEVIDVTELGFLNQAREKIPVDEVSVPHYGVDDQLDVENLSNSKTHPAAVAQLNKHNVQREDSFNILTTGSDIFKDVEAVHEERYVDSRMMDRETAACANQTKYSISSEEEVMAAEVVEFKDHGELYNVPLHRRKEIPASSWVNGRFDGKTISDKSLPDLGGGTAPQQSTSQPEEKKEKKAVSEATDSVRLSREQKAEFEHLRRIEEEKEREKEREKDRMVVDKPTLEARERAISESFGRFDKSAVETGTAEASRRAMMEAHERLEKACAEARDRLFSEKSAAEERLKLERAAVERAIAEARGRAAERAKADRSASDRFSSTTYSEIRQTLSSDNRVSGEAKTSGSTEVESAQRCRARLERHRRTAERAAKALAEKNVRDLLAQREQAERSRLAETLDADVRRWSKGKEGNLRALLSTLQYILGPDSGWQPVPLTEVITSAAVKKAYRKATLCVHPDKLQQRGASIQQKYICEKVFDLLKEGWNKFNSEER</sequence>
<evidence type="ECO:0000313" key="2">
    <source>
        <dbReference type="Proteomes" id="UP001057402"/>
    </source>
</evidence>
<evidence type="ECO:0000313" key="1">
    <source>
        <dbReference type="EMBL" id="KAI4387306.1"/>
    </source>
</evidence>
<protein>
    <submittedName>
        <fullName evidence="1">Uncharacterized protein</fullName>
    </submittedName>
</protein>
<dbReference type="EMBL" id="CM042881">
    <property type="protein sequence ID" value="KAI4387306.1"/>
    <property type="molecule type" value="Genomic_DNA"/>
</dbReference>
<proteinExistence type="predicted"/>
<keyword evidence="2" id="KW-1185">Reference proteome</keyword>
<comment type="caution">
    <text evidence="1">The sequence shown here is derived from an EMBL/GenBank/DDBJ whole genome shotgun (WGS) entry which is preliminary data.</text>
</comment>
<name>A0ACB9SB84_9MYRT</name>
<dbReference type="Proteomes" id="UP001057402">
    <property type="component" value="Chromosome 2"/>
</dbReference>
<reference evidence="2" key="1">
    <citation type="journal article" date="2023" name="Front. Plant Sci.">
        <title>Chromosomal-level genome assembly of Melastoma candidum provides insights into trichome evolution.</title>
        <authorList>
            <person name="Zhong Y."/>
            <person name="Wu W."/>
            <person name="Sun C."/>
            <person name="Zou P."/>
            <person name="Liu Y."/>
            <person name="Dai S."/>
            <person name="Zhou R."/>
        </authorList>
    </citation>
    <scope>NUCLEOTIDE SEQUENCE [LARGE SCALE GENOMIC DNA]</scope>
</reference>